<dbReference type="RefSeq" id="WP_223578522.1">
    <property type="nucleotide sequence ID" value="NZ_BAABFU010000002.1"/>
</dbReference>
<dbReference type="Pfam" id="PF09346">
    <property type="entry name" value="SMI1_KNR4"/>
    <property type="match status" value="1"/>
</dbReference>
<comment type="caution">
    <text evidence="2">The sequence shown here is derived from an EMBL/GenBank/DDBJ whole genome shotgun (WGS) entry which is preliminary data.</text>
</comment>
<dbReference type="Gene3D" id="3.40.1580.10">
    <property type="entry name" value="SMI1/KNR4-like"/>
    <property type="match status" value="1"/>
</dbReference>
<evidence type="ECO:0000313" key="2">
    <source>
        <dbReference type="EMBL" id="GAA4350567.1"/>
    </source>
</evidence>
<dbReference type="SMART" id="SM00860">
    <property type="entry name" value="SMI1_KNR4"/>
    <property type="match status" value="1"/>
</dbReference>
<evidence type="ECO:0000259" key="1">
    <source>
        <dbReference type="SMART" id="SM00860"/>
    </source>
</evidence>
<organism evidence="2 3">
    <name type="scientific">Kangiella taiwanensis</name>
    <dbReference type="NCBI Taxonomy" id="1079179"/>
    <lineage>
        <taxon>Bacteria</taxon>
        <taxon>Pseudomonadati</taxon>
        <taxon>Pseudomonadota</taxon>
        <taxon>Gammaproteobacteria</taxon>
        <taxon>Kangiellales</taxon>
        <taxon>Kangiellaceae</taxon>
        <taxon>Kangiella</taxon>
    </lineage>
</organism>
<dbReference type="SUPFAM" id="SSF160631">
    <property type="entry name" value="SMI1/KNR4-like"/>
    <property type="match status" value="1"/>
</dbReference>
<accession>A0ABP8I3H8</accession>
<protein>
    <recommendedName>
        <fullName evidence="1">Knr4/Smi1-like domain-containing protein</fullName>
    </recommendedName>
</protein>
<dbReference type="InterPro" id="IPR051873">
    <property type="entry name" value="KNR4/SMI1_regulator"/>
</dbReference>
<evidence type="ECO:0000313" key="3">
    <source>
        <dbReference type="Proteomes" id="UP001501294"/>
    </source>
</evidence>
<dbReference type="InterPro" id="IPR018958">
    <property type="entry name" value="Knr4/Smi1-like_dom"/>
</dbReference>
<dbReference type="Proteomes" id="UP001501294">
    <property type="component" value="Unassembled WGS sequence"/>
</dbReference>
<proteinExistence type="predicted"/>
<dbReference type="EMBL" id="BAABFU010000002">
    <property type="protein sequence ID" value="GAA4350567.1"/>
    <property type="molecule type" value="Genomic_DNA"/>
</dbReference>
<dbReference type="PANTHER" id="PTHR47432:SF1">
    <property type="entry name" value="CELL WALL ASSEMBLY REGULATOR SMI1"/>
    <property type="match status" value="1"/>
</dbReference>
<sequence>MISSNNKVKEFFNAIRSKIEITEHCFNTGASQEQLNHLEVMIGYELPLTYKELLRFANGEGEKRLLTMGLFFSSVQNVIAEIERFKSYKDHKPDSLYQDGMVKASLYNPKRLPFASDQSGQYLCIDFDPDKNGKFGQVIYLPSAEPEPISVIANTFDEFLDFIISAINNNQLSVYDERDDWDEDDWDEWREDENEDLRKVDVYFEKQWRDDWTDIAEDYNRNQ</sequence>
<reference evidence="3" key="1">
    <citation type="journal article" date="2019" name="Int. J. Syst. Evol. Microbiol.">
        <title>The Global Catalogue of Microorganisms (GCM) 10K type strain sequencing project: providing services to taxonomists for standard genome sequencing and annotation.</title>
        <authorList>
            <consortium name="The Broad Institute Genomics Platform"/>
            <consortium name="The Broad Institute Genome Sequencing Center for Infectious Disease"/>
            <person name="Wu L."/>
            <person name="Ma J."/>
        </authorList>
    </citation>
    <scope>NUCLEOTIDE SEQUENCE [LARGE SCALE GENOMIC DNA]</scope>
    <source>
        <strain evidence="3">JCM 17727</strain>
    </source>
</reference>
<dbReference type="PANTHER" id="PTHR47432">
    <property type="entry name" value="CELL WALL ASSEMBLY REGULATOR SMI1"/>
    <property type="match status" value="1"/>
</dbReference>
<keyword evidence="3" id="KW-1185">Reference proteome</keyword>
<gene>
    <name evidence="2" type="ORF">GCM10023150_16440</name>
</gene>
<dbReference type="InterPro" id="IPR037883">
    <property type="entry name" value="Knr4/Smi1-like_sf"/>
</dbReference>
<name>A0ABP8I3H8_9GAMM</name>
<feature type="domain" description="Knr4/Smi1-like" evidence="1">
    <location>
        <begin position="29"/>
        <end position="165"/>
    </location>
</feature>